<dbReference type="EMBL" id="SHKR01000011">
    <property type="protein sequence ID" value="RZU19289.1"/>
    <property type="molecule type" value="Genomic_DNA"/>
</dbReference>
<name>A0A4Q7X9S0_9ACTN</name>
<keyword evidence="1" id="KW-0472">Membrane</keyword>
<gene>
    <name evidence="2" type="ORF">EV645_1500</name>
</gene>
<dbReference type="Proteomes" id="UP000292027">
    <property type="component" value="Unassembled WGS sequence"/>
</dbReference>
<feature type="transmembrane region" description="Helical" evidence="1">
    <location>
        <begin position="331"/>
        <end position="354"/>
    </location>
</feature>
<dbReference type="InterPro" id="IPR011701">
    <property type="entry name" value="MFS"/>
</dbReference>
<keyword evidence="3" id="KW-1185">Reference proteome</keyword>
<dbReference type="AlphaFoldDB" id="A0A4Q7X9S0"/>
<feature type="transmembrane region" description="Helical" evidence="1">
    <location>
        <begin position="271"/>
        <end position="288"/>
    </location>
</feature>
<evidence type="ECO:0000313" key="2">
    <source>
        <dbReference type="EMBL" id="RZU19289.1"/>
    </source>
</evidence>
<proteinExistence type="predicted"/>
<evidence type="ECO:0000256" key="1">
    <source>
        <dbReference type="SAM" id="Phobius"/>
    </source>
</evidence>
<dbReference type="GO" id="GO:0022857">
    <property type="term" value="F:transmembrane transporter activity"/>
    <property type="evidence" value="ECO:0007669"/>
    <property type="project" value="InterPro"/>
</dbReference>
<feature type="transmembrane region" description="Helical" evidence="1">
    <location>
        <begin position="211"/>
        <end position="233"/>
    </location>
</feature>
<comment type="caution">
    <text evidence="2">The sequence shown here is derived from an EMBL/GenBank/DDBJ whole genome shotgun (WGS) entry which is preliminary data.</text>
</comment>
<feature type="transmembrane region" description="Helical" evidence="1">
    <location>
        <begin position="294"/>
        <end position="319"/>
    </location>
</feature>
<dbReference type="Pfam" id="PF07690">
    <property type="entry name" value="MFS_1"/>
    <property type="match status" value="1"/>
</dbReference>
<feature type="transmembrane region" description="Helical" evidence="1">
    <location>
        <begin position="48"/>
        <end position="67"/>
    </location>
</feature>
<feature type="transmembrane region" description="Helical" evidence="1">
    <location>
        <begin position="79"/>
        <end position="98"/>
    </location>
</feature>
<dbReference type="PANTHER" id="PTHR23542">
    <property type="match status" value="1"/>
</dbReference>
<dbReference type="PANTHER" id="PTHR23542:SF1">
    <property type="entry name" value="MAJOR FACILITATOR SUPERFAMILY (MFS) PROFILE DOMAIN-CONTAINING PROTEIN"/>
    <property type="match status" value="1"/>
</dbReference>
<dbReference type="OrthoDB" id="4229605at2"/>
<organism evidence="2 3">
    <name type="scientific">Kribbella rubisoli</name>
    <dbReference type="NCBI Taxonomy" id="3075929"/>
    <lineage>
        <taxon>Bacteria</taxon>
        <taxon>Bacillati</taxon>
        <taxon>Actinomycetota</taxon>
        <taxon>Actinomycetes</taxon>
        <taxon>Propionibacteriales</taxon>
        <taxon>Kribbellaceae</taxon>
        <taxon>Kribbella</taxon>
    </lineage>
</organism>
<feature type="transmembrane region" description="Helical" evidence="1">
    <location>
        <begin position="20"/>
        <end position="42"/>
    </location>
</feature>
<evidence type="ECO:0000313" key="3">
    <source>
        <dbReference type="Proteomes" id="UP000292027"/>
    </source>
</evidence>
<dbReference type="RefSeq" id="WP_157997022.1">
    <property type="nucleotide sequence ID" value="NZ_SHKR01000011.1"/>
</dbReference>
<protein>
    <submittedName>
        <fullName evidence="2">MFS family arabinose efflux permease</fullName>
    </submittedName>
</protein>
<reference evidence="2 3" key="1">
    <citation type="journal article" date="2015" name="Stand. Genomic Sci.">
        <title>Genomic Encyclopedia of Bacterial and Archaeal Type Strains, Phase III: the genomes of soil and plant-associated and newly described type strains.</title>
        <authorList>
            <person name="Whitman W.B."/>
            <person name="Woyke T."/>
            <person name="Klenk H.P."/>
            <person name="Zhou Y."/>
            <person name="Lilburn T.G."/>
            <person name="Beck B.J."/>
            <person name="De Vos P."/>
            <person name="Vandamme P."/>
            <person name="Eisen J.A."/>
            <person name="Garrity G."/>
            <person name="Hugenholtz P."/>
            <person name="Kyrpides N.C."/>
        </authorList>
    </citation>
    <scope>NUCLEOTIDE SEQUENCE [LARGE SCALE GENOMIC DNA]</scope>
    <source>
        <strain evidence="2 3">VKM Ac-2540</strain>
    </source>
</reference>
<sequence length="389" mass="39665">MFRRPADFRSVLALPRIKSLAVSSLLARMPKGIMPLTLVLLVTQRTGSYALAGTVTALFALGDAATAPWQGRLVDRFGYARVLIPIAVVHVAATIGLVSTRTPAVLGALAVLAGLGVPPISGAVKALWAEMVSEDQLPAAYAMESLLQQSFFLFGPLLATGLIALAGPPVAALTAAILVAGGTFGFVLAAGPRRPRPHERLRHGALRIAAVRILTASTLLQSLTYGVLPIALVASAARAGAPTTAGIVQATLTLGGLIGGMLDGSRDYVRLMVWFGCGLVPLSIFAAIESPAGLIGLAVTLTATGLLATPLAMSGYLLISRATPADCRTEAFAWQSTGLAIGTALGSALGGTLVDRGGPALAFAVPPVAVGLAASLAATLRRRMPSVFG</sequence>
<feature type="transmembrane region" description="Helical" evidence="1">
    <location>
        <begin position="360"/>
        <end position="380"/>
    </location>
</feature>
<dbReference type="Gene3D" id="1.20.1250.20">
    <property type="entry name" value="MFS general substrate transporter like domains"/>
    <property type="match status" value="1"/>
</dbReference>
<dbReference type="SUPFAM" id="SSF103473">
    <property type="entry name" value="MFS general substrate transporter"/>
    <property type="match status" value="1"/>
</dbReference>
<keyword evidence="1" id="KW-0812">Transmembrane</keyword>
<accession>A0A4Q7X9S0</accession>
<feature type="transmembrane region" description="Helical" evidence="1">
    <location>
        <begin position="104"/>
        <end position="128"/>
    </location>
</feature>
<keyword evidence="1" id="KW-1133">Transmembrane helix</keyword>
<dbReference type="InterPro" id="IPR036259">
    <property type="entry name" value="MFS_trans_sf"/>
</dbReference>
<feature type="transmembrane region" description="Helical" evidence="1">
    <location>
        <begin position="239"/>
        <end position="259"/>
    </location>
</feature>
<feature type="transmembrane region" description="Helical" evidence="1">
    <location>
        <begin position="170"/>
        <end position="190"/>
    </location>
</feature>